<evidence type="ECO:0000313" key="1">
    <source>
        <dbReference type="EMBL" id="KAI9899039.1"/>
    </source>
</evidence>
<organism evidence="1 2">
    <name type="scientific">Trichothecium roseum</name>
    <dbReference type="NCBI Taxonomy" id="47278"/>
    <lineage>
        <taxon>Eukaryota</taxon>
        <taxon>Fungi</taxon>
        <taxon>Dikarya</taxon>
        <taxon>Ascomycota</taxon>
        <taxon>Pezizomycotina</taxon>
        <taxon>Sordariomycetes</taxon>
        <taxon>Hypocreomycetidae</taxon>
        <taxon>Hypocreales</taxon>
        <taxon>Hypocreales incertae sedis</taxon>
        <taxon>Trichothecium</taxon>
    </lineage>
</organism>
<name>A0ACC0UY36_9HYPO</name>
<accession>A0ACC0UY36</accession>
<sequence>MSPHSLQEEFDIDRIAIIGAGPCGLAAAKYFLAEKKFSQVQAFEQRATPGGVWNYTPEHGEKQFRLPRTAPTEEPDEPVYAPGSAAPTFVSPVYDLLETNIPQTLMNYCDKPFPDGCALFPTHATVLRYLEEYAEDLSEHLVMSTQVLKVSKVAGGDDTGGGGPRCWEVETRDLRSGEVARRQFDAVLVASGHYNDPFVPDIPGLAEFEKRFPGSISHSKFYRRPDQFKDKKVIIVGNSASGIDLSAQASSVSQLPVLISEKEKAGAKVEVPSWARSVPEIVEFLPEQGRAVRFASGVVERDVDAVVFCTGYHYSFPFLRGLDPSVVVPDGGYAAHLWEHVLYTADPTLAFASIPQRIVPFPVSQAQAAYVARVWAGRLRPPPRPEMEAWVRDLVREKGPSKAVHNLAVPKDVDYINRLRELSLGARRKGGLENDGVGKMPPCWGPEQLWVRERMPLIKLASRALGERRLHCRSLEELGFDYEASKGGG</sequence>
<evidence type="ECO:0000313" key="2">
    <source>
        <dbReference type="Proteomes" id="UP001163324"/>
    </source>
</evidence>
<dbReference type="EMBL" id="CM047944">
    <property type="protein sequence ID" value="KAI9899039.1"/>
    <property type="molecule type" value="Genomic_DNA"/>
</dbReference>
<proteinExistence type="predicted"/>
<keyword evidence="2" id="KW-1185">Reference proteome</keyword>
<dbReference type="Proteomes" id="UP001163324">
    <property type="component" value="Chromosome 5"/>
</dbReference>
<gene>
    <name evidence="1" type="ORF">N3K66_005500</name>
</gene>
<protein>
    <submittedName>
        <fullName evidence="1">Uncharacterized protein</fullName>
    </submittedName>
</protein>
<reference evidence="1" key="1">
    <citation type="submission" date="2022-10" db="EMBL/GenBank/DDBJ databases">
        <title>Complete Genome of Trichothecium roseum strain YXFP-22015, a Plant Pathogen Isolated from Citrus.</title>
        <authorList>
            <person name="Wang Y."/>
            <person name="Zhu L."/>
        </authorList>
    </citation>
    <scope>NUCLEOTIDE SEQUENCE</scope>
    <source>
        <strain evidence="1">YXFP-22015</strain>
    </source>
</reference>
<comment type="caution">
    <text evidence="1">The sequence shown here is derived from an EMBL/GenBank/DDBJ whole genome shotgun (WGS) entry which is preliminary data.</text>
</comment>